<dbReference type="InterPro" id="IPR036105">
    <property type="entry name" value="DiNase_FeMo-co_biosyn_sf"/>
</dbReference>
<dbReference type="PANTHER" id="PTHR42983:SF1">
    <property type="entry name" value="IRON-MOLYBDENUM PROTEIN"/>
    <property type="match status" value="1"/>
</dbReference>
<proteinExistence type="predicted"/>
<feature type="region of interest" description="Disordered" evidence="1">
    <location>
        <begin position="108"/>
        <end position="174"/>
    </location>
</feature>
<dbReference type="SUPFAM" id="SSF53146">
    <property type="entry name" value="Nitrogenase accessory factor-like"/>
    <property type="match status" value="1"/>
</dbReference>
<dbReference type="STRING" id="485916.Dtox_1231"/>
<evidence type="ECO:0000259" key="2">
    <source>
        <dbReference type="Pfam" id="PF02579"/>
    </source>
</evidence>
<dbReference type="CDD" id="cd00851">
    <property type="entry name" value="MTH1175"/>
    <property type="match status" value="1"/>
</dbReference>
<sequence>MKLAIPNDNGQVNQHFGRSKEFIILEMENQKVKTATPVSAAQLAHNHEGLAGLMKDNSVEVVILGGIGPYALQALEQAGLKVITGASGDIMTIAETYARGELTSKNVVCNHHHGDHDHDHGHGHGHSHEHSHGDEKHSHPHDHHSHDHGHKEGHDHKHNHDHSQKGGCGGGCGH</sequence>
<reference evidence="3 4" key="1">
    <citation type="journal article" date="2009" name="Stand. Genomic Sci.">
        <title>Complete genome sequence of Desulfotomaculum acetoxidans type strain (5575).</title>
        <authorList>
            <person name="Spring S."/>
            <person name="Lapidus A."/>
            <person name="Schroder M."/>
            <person name="Gleim D."/>
            <person name="Sims D."/>
            <person name="Meincke L."/>
            <person name="Glavina Del Rio T."/>
            <person name="Tice H."/>
            <person name="Copeland A."/>
            <person name="Cheng J.F."/>
            <person name="Lucas S."/>
            <person name="Chen F."/>
            <person name="Nolan M."/>
            <person name="Bruce D."/>
            <person name="Goodwin L."/>
            <person name="Pitluck S."/>
            <person name="Ivanova N."/>
            <person name="Mavromatis K."/>
            <person name="Mikhailova N."/>
            <person name="Pati A."/>
            <person name="Chen A."/>
            <person name="Palaniappan K."/>
            <person name="Land M."/>
            <person name="Hauser L."/>
            <person name="Chang Y.J."/>
            <person name="Jeffries C.D."/>
            <person name="Chain P."/>
            <person name="Saunders E."/>
            <person name="Brettin T."/>
            <person name="Detter J.C."/>
            <person name="Goker M."/>
            <person name="Bristow J."/>
            <person name="Eisen J.A."/>
            <person name="Markowitz V."/>
            <person name="Hugenholtz P."/>
            <person name="Kyrpides N.C."/>
            <person name="Klenk H.P."/>
            <person name="Han C."/>
        </authorList>
    </citation>
    <scope>NUCLEOTIDE SEQUENCE [LARGE SCALE GENOMIC DNA]</scope>
    <source>
        <strain evidence="4">ATCC 49208 / DSM 771 / VKM B-1644</strain>
    </source>
</reference>
<feature type="domain" description="Dinitrogenase iron-molybdenum cofactor biosynthesis" evidence="2">
    <location>
        <begin position="9"/>
        <end position="97"/>
    </location>
</feature>
<dbReference type="KEGG" id="dae:Dtox_1231"/>
<dbReference type="InterPro" id="IPR033913">
    <property type="entry name" value="MTH1175_dom"/>
</dbReference>
<evidence type="ECO:0000313" key="4">
    <source>
        <dbReference type="Proteomes" id="UP000002217"/>
    </source>
</evidence>
<dbReference type="eggNOG" id="COG1433">
    <property type="taxonomic scope" value="Bacteria"/>
</dbReference>
<feature type="compositionally biased region" description="Basic and acidic residues" evidence="1">
    <location>
        <begin position="112"/>
        <end position="137"/>
    </location>
</feature>
<dbReference type="HOGENOM" id="CLU_104194_2_0_9"/>
<dbReference type="Gene3D" id="3.30.420.130">
    <property type="entry name" value="Dinitrogenase iron-molybdenum cofactor biosynthesis domain"/>
    <property type="match status" value="1"/>
</dbReference>
<keyword evidence="4" id="KW-1185">Reference proteome</keyword>
<dbReference type="RefSeq" id="WP_015756830.1">
    <property type="nucleotide sequence ID" value="NC_013216.1"/>
</dbReference>
<dbReference type="Proteomes" id="UP000002217">
    <property type="component" value="Chromosome"/>
</dbReference>
<dbReference type="Pfam" id="PF02579">
    <property type="entry name" value="Nitro_FeMo-Co"/>
    <property type="match status" value="1"/>
</dbReference>
<dbReference type="EMBL" id="CP001720">
    <property type="protein sequence ID" value="ACV62115.1"/>
    <property type="molecule type" value="Genomic_DNA"/>
</dbReference>
<evidence type="ECO:0000256" key="1">
    <source>
        <dbReference type="SAM" id="MobiDB-lite"/>
    </source>
</evidence>
<gene>
    <name evidence="3" type="ordered locus">Dtox_1231</name>
</gene>
<dbReference type="PANTHER" id="PTHR42983">
    <property type="entry name" value="DINITROGENASE IRON-MOLYBDENUM COFACTOR PROTEIN-RELATED"/>
    <property type="match status" value="1"/>
</dbReference>
<dbReference type="InterPro" id="IPR003731">
    <property type="entry name" value="Di-Nase_FeMo-co_biosynth"/>
</dbReference>
<dbReference type="OrthoDB" id="280278at2"/>
<organism evidence="3 4">
    <name type="scientific">Desulfofarcimen acetoxidans (strain ATCC 49208 / DSM 771 / KCTC 5769 / VKM B-1644 / 5575)</name>
    <name type="common">Desulfotomaculum acetoxidans</name>
    <dbReference type="NCBI Taxonomy" id="485916"/>
    <lineage>
        <taxon>Bacteria</taxon>
        <taxon>Bacillati</taxon>
        <taxon>Bacillota</taxon>
        <taxon>Clostridia</taxon>
        <taxon>Eubacteriales</taxon>
        <taxon>Peptococcaceae</taxon>
        <taxon>Desulfofarcimen</taxon>
    </lineage>
</organism>
<name>C8W5D3_DESAS</name>
<feature type="compositionally biased region" description="Basic residues" evidence="1">
    <location>
        <begin position="138"/>
        <end position="148"/>
    </location>
</feature>
<protein>
    <submittedName>
        <fullName evidence="3">Dinitrogenase iron-molybdenum cofactor biosynthesis protein</fullName>
    </submittedName>
</protein>
<dbReference type="AlphaFoldDB" id="C8W5D3"/>
<evidence type="ECO:0000313" key="3">
    <source>
        <dbReference type="EMBL" id="ACV62115.1"/>
    </source>
</evidence>
<accession>C8W5D3</accession>